<feature type="transmembrane region" description="Helical" evidence="8">
    <location>
        <begin position="397"/>
        <end position="419"/>
    </location>
</feature>
<dbReference type="Pfam" id="PF12698">
    <property type="entry name" value="ABC2_membrane_3"/>
    <property type="match status" value="1"/>
</dbReference>
<evidence type="ECO:0000256" key="1">
    <source>
        <dbReference type="ARBA" id="ARBA00004141"/>
    </source>
</evidence>
<name>A0A8D8Y0G9_9HEMI</name>
<evidence type="ECO:0000259" key="9">
    <source>
        <dbReference type="PROSITE" id="PS50893"/>
    </source>
</evidence>
<evidence type="ECO:0000256" key="5">
    <source>
        <dbReference type="ARBA" id="ARBA00022989"/>
    </source>
</evidence>
<evidence type="ECO:0000256" key="8">
    <source>
        <dbReference type="SAM" id="Phobius"/>
    </source>
</evidence>
<feature type="transmembrane region" description="Helical" evidence="8">
    <location>
        <begin position="751"/>
        <end position="772"/>
    </location>
</feature>
<feature type="domain" description="ABC transmembrane type-2" evidence="10">
    <location>
        <begin position="546"/>
        <end position="775"/>
    </location>
</feature>
<keyword evidence="3" id="KW-0547">Nucleotide-binding</keyword>
<evidence type="ECO:0000256" key="3">
    <source>
        <dbReference type="ARBA" id="ARBA00022741"/>
    </source>
</evidence>
<feature type="transmembrane region" description="Helical" evidence="8">
    <location>
        <begin position="660"/>
        <end position="684"/>
    </location>
</feature>
<dbReference type="Gene3D" id="3.40.50.300">
    <property type="entry name" value="P-loop containing nucleotide triphosphate hydrolases"/>
    <property type="match status" value="1"/>
</dbReference>
<feature type="transmembrane region" description="Helical" evidence="8">
    <location>
        <begin position="625"/>
        <end position="653"/>
    </location>
</feature>
<organism evidence="11">
    <name type="scientific">Cacopsylla melanoneura</name>
    <dbReference type="NCBI Taxonomy" id="428564"/>
    <lineage>
        <taxon>Eukaryota</taxon>
        <taxon>Metazoa</taxon>
        <taxon>Ecdysozoa</taxon>
        <taxon>Arthropoda</taxon>
        <taxon>Hexapoda</taxon>
        <taxon>Insecta</taxon>
        <taxon>Pterygota</taxon>
        <taxon>Neoptera</taxon>
        <taxon>Paraneoptera</taxon>
        <taxon>Hemiptera</taxon>
        <taxon>Sternorrhyncha</taxon>
        <taxon>Psylloidea</taxon>
        <taxon>Psyllidae</taxon>
        <taxon>Psyllinae</taxon>
        <taxon>Cacopsylla</taxon>
    </lineage>
</organism>
<dbReference type="GO" id="GO:0043190">
    <property type="term" value="C:ATP-binding cassette (ABC) transporter complex"/>
    <property type="evidence" value="ECO:0007669"/>
    <property type="project" value="InterPro"/>
</dbReference>
<comment type="subcellular location">
    <subcellularLocation>
        <location evidence="1">Membrane</location>
        <topology evidence="1">Multi-pass membrane protein</topology>
    </subcellularLocation>
</comment>
<dbReference type="Pfam" id="PF00005">
    <property type="entry name" value="ABC_tran"/>
    <property type="match status" value="1"/>
</dbReference>
<evidence type="ECO:0000259" key="10">
    <source>
        <dbReference type="PROSITE" id="PS51012"/>
    </source>
</evidence>
<dbReference type="InterPro" id="IPR047817">
    <property type="entry name" value="ABC2_TM_bact-type"/>
</dbReference>
<keyword evidence="4" id="KW-0067">ATP-binding</keyword>
<reference evidence="11" key="1">
    <citation type="submission" date="2021-05" db="EMBL/GenBank/DDBJ databases">
        <authorList>
            <person name="Alioto T."/>
            <person name="Alioto T."/>
            <person name="Gomez Garrido J."/>
        </authorList>
    </citation>
    <scope>NUCLEOTIDE SEQUENCE</scope>
</reference>
<keyword evidence="6 8" id="KW-0472">Membrane</keyword>
<dbReference type="GO" id="GO:0140359">
    <property type="term" value="F:ABC-type transporter activity"/>
    <property type="evidence" value="ECO:0007669"/>
    <property type="project" value="InterPro"/>
</dbReference>
<dbReference type="InterPro" id="IPR027417">
    <property type="entry name" value="P-loop_NTPase"/>
</dbReference>
<dbReference type="InterPro" id="IPR000412">
    <property type="entry name" value="ABC_2_transport"/>
</dbReference>
<dbReference type="PRINTS" id="PR00164">
    <property type="entry name" value="ABC2TRNSPORT"/>
</dbReference>
<dbReference type="InterPro" id="IPR003593">
    <property type="entry name" value="AAA+_ATPase"/>
</dbReference>
<dbReference type="PROSITE" id="PS51012">
    <property type="entry name" value="ABC_TM2"/>
    <property type="match status" value="1"/>
</dbReference>
<dbReference type="SMART" id="SM00382">
    <property type="entry name" value="AAA"/>
    <property type="match status" value="1"/>
</dbReference>
<dbReference type="InterPro" id="IPR013525">
    <property type="entry name" value="ABC2_TM"/>
</dbReference>
<dbReference type="SUPFAM" id="SSF52540">
    <property type="entry name" value="P-loop containing nucleoside triphosphate hydrolases"/>
    <property type="match status" value="1"/>
</dbReference>
<proteinExistence type="predicted"/>
<evidence type="ECO:0000256" key="2">
    <source>
        <dbReference type="ARBA" id="ARBA00022692"/>
    </source>
</evidence>
<dbReference type="EMBL" id="HBUF01350804">
    <property type="protein sequence ID" value="CAG6713631.1"/>
    <property type="molecule type" value="Transcribed_RNA"/>
</dbReference>
<protein>
    <submittedName>
        <fullName evidence="11">ABC transporter G family member 20</fullName>
    </submittedName>
</protein>
<sequence length="777" mass="86242">MESSPAPGGTNPQSQRPKSITLSDLTDRRKQLQSQQSTVQSRRRQAVCVRRACKSYGGKKNVNVVLDNLNMTVAKGCIYGLLGASGCGKTTLLSCIVGRRRLNAGEIWVLGGKPGSKGSGVPGPRIGYMPQEIALYGEFSIAETMMYFGWIFGMETPEIEDRLQFLLNFLDLPSQARLVKNLSGGQQRRVSFAVALMHDPELLILDEPTVGVDPLLRQSIWNHLVQITKDGNKTVIITTHYIEEARQAHTIGLMRSGRLLAEESPQVLLQTYGCQSLEEVFLKLSRKQGNDTATNDAPAGNITNNITLAPLQWGNKTDEPVYVTEERGVVGLMFQQSKEILIQDQYNGHYNPNGKGPMMIEDSTEDNGCCSDLCPITTKGKTKALLQKNFLRMWRNVGVMLFIFALPVMQVILFCLAIGRDPTGLHLAIVNQEMDWATKACPVLSNCSFTHLSCRYLNSLPNDTIIKDYYPDAESAINAVRVGDAWGALYFTDNFTDALVARMVLGRDADEETLDQSEIRVWLDMSNQQIGLMLNRDLQLSYRDFAQNLLSTCDQNPKIADIPIQFKEPIYGSNDPSFTDFVAPGVILTIVFFLAVALTSSALIIERMEGLLDRSWVAGVTPLEILFSHVITQFVVMCGQTALVLIFMIFVFGVECKGDLLLVIILTILQGLCGMCFGFVISAICELERNAIQLALGSFYPTLLLSGVIWPVEGMPILLRYISLCLPLTMATTSLRSILTRGWNLMEPDVYLGFISTITWIVLFLTISMLVLKFKRG</sequence>
<evidence type="ECO:0000256" key="7">
    <source>
        <dbReference type="SAM" id="MobiDB-lite"/>
    </source>
</evidence>
<feature type="domain" description="ABC transporter" evidence="9">
    <location>
        <begin position="47"/>
        <end position="281"/>
    </location>
</feature>
<feature type="region of interest" description="Disordered" evidence="7">
    <location>
        <begin position="1"/>
        <end position="21"/>
    </location>
</feature>
<dbReference type="GO" id="GO:0005524">
    <property type="term" value="F:ATP binding"/>
    <property type="evidence" value="ECO:0007669"/>
    <property type="project" value="UniProtKB-KW"/>
</dbReference>
<feature type="compositionally biased region" description="Polar residues" evidence="7">
    <location>
        <begin position="10"/>
        <end position="21"/>
    </location>
</feature>
<dbReference type="PANTHER" id="PTHR43038:SF3">
    <property type="entry name" value="ABC TRANSPORTER G FAMILY MEMBER 20 ISOFORM X1"/>
    <property type="match status" value="1"/>
</dbReference>
<dbReference type="PROSITE" id="PS50893">
    <property type="entry name" value="ABC_TRANSPORTER_2"/>
    <property type="match status" value="1"/>
</dbReference>
<dbReference type="EMBL" id="HBUF01350799">
    <property type="protein sequence ID" value="CAG6713626.1"/>
    <property type="molecule type" value="Transcribed_RNA"/>
</dbReference>
<dbReference type="PANTHER" id="PTHR43038">
    <property type="entry name" value="ATP-BINDING CASSETTE, SUB-FAMILY H, MEMBER 1"/>
    <property type="match status" value="1"/>
</dbReference>
<feature type="transmembrane region" description="Helical" evidence="8">
    <location>
        <begin position="717"/>
        <end position="739"/>
    </location>
</feature>
<keyword evidence="5 8" id="KW-1133">Transmembrane helix</keyword>
<dbReference type="InterPro" id="IPR003439">
    <property type="entry name" value="ABC_transporter-like_ATP-bd"/>
</dbReference>
<dbReference type="AlphaFoldDB" id="A0A8D8Y0G9"/>
<feature type="transmembrane region" description="Helical" evidence="8">
    <location>
        <begin position="581"/>
        <end position="605"/>
    </location>
</feature>
<dbReference type="GO" id="GO:0016887">
    <property type="term" value="F:ATP hydrolysis activity"/>
    <property type="evidence" value="ECO:0007669"/>
    <property type="project" value="InterPro"/>
</dbReference>
<dbReference type="EMBL" id="HBUF01350803">
    <property type="protein sequence ID" value="CAG6713630.1"/>
    <property type="molecule type" value="Transcribed_RNA"/>
</dbReference>
<accession>A0A8D8Y0G9</accession>
<keyword evidence="2 8" id="KW-0812">Transmembrane</keyword>
<dbReference type="CDD" id="cd03230">
    <property type="entry name" value="ABC_DR_subfamily_A"/>
    <property type="match status" value="1"/>
</dbReference>
<dbReference type="InterPro" id="IPR017871">
    <property type="entry name" value="ABC_transporter-like_CS"/>
</dbReference>
<feature type="transmembrane region" description="Helical" evidence="8">
    <location>
        <begin position="690"/>
        <end position="710"/>
    </location>
</feature>
<evidence type="ECO:0000313" key="11">
    <source>
        <dbReference type="EMBL" id="CAG6713630.1"/>
    </source>
</evidence>
<evidence type="ECO:0000256" key="6">
    <source>
        <dbReference type="ARBA" id="ARBA00023136"/>
    </source>
</evidence>
<evidence type="ECO:0000256" key="4">
    <source>
        <dbReference type="ARBA" id="ARBA00022840"/>
    </source>
</evidence>
<dbReference type="PROSITE" id="PS00211">
    <property type="entry name" value="ABC_TRANSPORTER_1"/>
    <property type="match status" value="1"/>
</dbReference>